<organism evidence="1 2">
    <name type="scientific">Lipomyces kononenkoae</name>
    <name type="common">Yeast</name>
    <dbReference type="NCBI Taxonomy" id="34357"/>
    <lineage>
        <taxon>Eukaryota</taxon>
        <taxon>Fungi</taxon>
        <taxon>Dikarya</taxon>
        <taxon>Ascomycota</taxon>
        <taxon>Saccharomycotina</taxon>
        <taxon>Lipomycetes</taxon>
        <taxon>Lipomycetales</taxon>
        <taxon>Lipomycetaceae</taxon>
        <taxon>Lipomyces</taxon>
    </lineage>
</organism>
<gene>
    <name evidence="1" type="ORF">V1525DRAFT_114199</name>
</gene>
<dbReference type="EMBL" id="MU971357">
    <property type="protein sequence ID" value="KAK9238353.1"/>
    <property type="molecule type" value="Genomic_DNA"/>
</dbReference>
<name>A0ACC3T389_LIPKO</name>
<accession>A0ACC3T389</accession>
<evidence type="ECO:0000313" key="2">
    <source>
        <dbReference type="Proteomes" id="UP001433508"/>
    </source>
</evidence>
<keyword evidence="2" id="KW-1185">Reference proteome</keyword>
<dbReference type="Proteomes" id="UP001433508">
    <property type="component" value="Unassembled WGS sequence"/>
</dbReference>
<reference evidence="2" key="1">
    <citation type="journal article" date="2024" name="Front. Bioeng. Biotechnol.">
        <title>Genome-scale model development and genomic sequencing of the oleaginous clade Lipomyces.</title>
        <authorList>
            <person name="Czajka J.J."/>
            <person name="Han Y."/>
            <person name="Kim J."/>
            <person name="Mondo S.J."/>
            <person name="Hofstad B.A."/>
            <person name="Robles A."/>
            <person name="Haridas S."/>
            <person name="Riley R."/>
            <person name="LaButti K."/>
            <person name="Pangilinan J."/>
            <person name="Andreopoulos W."/>
            <person name="Lipzen A."/>
            <person name="Yan J."/>
            <person name="Wang M."/>
            <person name="Ng V."/>
            <person name="Grigoriev I.V."/>
            <person name="Spatafora J.W."/>
            <person name="Magnuson J.K."/>
            <person name="Baker S.E."/>
            <person name="Pomraning K.R."/>
        </authorList>
    </citation>
    <scope>NUCLEOTIDE SEQUENCE [LARGE SCALE GENOMIC DNA]</scope>
    <source>
        <strain evidence="2">CBS 7786</strain>
    </source>
</reference>
<protein>
    <submittedName>
        <fullName evidence="1">Pleckstrin homology domain-containing protein</fullName>
    </submittedName>
</protein>
<evidence type="ECO:0000313" key="1">
    <source>
        <dbReference type="EMBL" id="KAK9238353.1"/>
    </source>
</evidence>
<sequence length="1242" mass="139061">MASPIEQAPPFNASSRDVPFTSFRLSHANASHIHDTSRVVLIGPIPSDWLRRHQKIWLARVTRSSDQEFKAAWSSVFPDTDPPPPPAPPPAPMGNVTVPPSLRRGSNSTVTGSGILSSTLKGTSPIAMSHSNRRVSYSAKPGQLSARNSQHESQNRSGDALSVKKLRKSPMAGPSRSLDNDNDSHKPASNAASRSSSHYVDVESRFPSSADATPTESQYLSEPLRIGSPTPFTRYGEGMPFVEVGSSRGRSIRRFSSSGGSARPSSAFEPSSYTSTQSFATARGSVSRSESRRALSPPSSSIYSRRSRSQESTASTIRPIRTIPTPVATSISAGSLTTLNHLGIGIMAHFQNVPQNSAMSSLASILQRDNEGRRLRSASPTLQRTADPGSVLERRRTRRSEDEDEDHRSHESGSDSLRELEFNFLPERTINNSGDVYDVVVDGSSLLGAIGPELAIDGSGDNAEYRLQKGQVVMIDRVLVGIKSANVRTLPSDFNESDHVHLNVVERAREYLVVARYLGEEHTPFVLQLYKTLIAPAISTGRTSTSVAYTIPLDRKVVNINLFSSLDKSLALWKSRDDNGKVDGRTTLYVLRFRAPSTSMAWYGFVRSVLGGRAVKDMIVQVPDLEASLRITIPWEDIRRHNLRVLADTRRREEGEVEEPEDVNGSHAEQTPISHIADYAISTALDILERVPAYRETVTYWRQHERLGLAWRRYDRIEWLHDVNEQHMFAAWALRKTHELELRPKVHYPTFAPSPAAPTQSLVEPPPIEGFLIRLTQHSGNSTHLGRLFYKQFYFMCHDNLLVFCKPHHATPPAFEKPFSLTDSSGSRTFIHEFTPYPIKDGQIEWLDGTRVRDSHKLKELDEIALSEMYRRLYQMLTSSGFIDLCDVNEVRPVQRDPDVDSQIGAGQGVNFNQSARNDNNNYEDGTVTEFDDDRVFELVLKSGLVVRLQAFNKTTRDEWIRRLDELCIYWHARREADTRALSSLKADNLAQLHIDEEMESQIGESASKWEALRGIADPEIYNVCPLGFCRSITVCTLAHVKLKTVNTKLCLKMEGQLFFKIRKQATFKMNYIVICHGHLIIYEEQSRSASGVEVPKIYHKKRDIIPLKECYVYSGILTEADLVSQNNSFNISAAPGMYSLPRIYSDGTTASDDEFSRCFVLWRASSTSTLAPKDAAYSFKSQHKKVSGNNRFYAVEKLGTAGKGLMFMARSRMEKELWVSVLTDEIGRIQEKCITHHEVPS</sequence>
<proteinExistence type="predicted"/>
<comment type="caution">
    <text evidence="1">The sequence shown here is derived from an EMBL/GenBank/DDBJ whole genome shotgun (WGS) entry which is preliminary data.</text>
</comment>